<name>A0A1M2VZM1_TRAPU</name>
<reference evidence="3 4" key="1">
    <citation type="submission" date="2016-10" db="EMBL/GenBank/DDBJ databases">
        <title>Genome sequence of the basidiomycete white-rot fungus Trametes pubescens.</title>
        <authorList>
            <person name="Makela M.R."/>
            <person name="Granchi Z."/>
            <person name="Peng M."/>
            <person name="De Vries R.P."/>
            <person name="Grigoriev I."/>
            <person name="Riley R."/>
            <person name="Hilden K."/>
        </authorList>
    </citation>
    <scope>NUCLEOTIDE SEQUENCE [LARGE SCALE GENOMIC DNA]</scope>
    <source>
        <strain evidence="3 4">FBCC735</strain>
    </source>
</reference>
<dbReference type="OMA" id="WSNEESY"/>
<feature type="compositionally biased region" description="Basic and acidic residues" evidence="1">
    <location>
        <begin position="151"/>
        <end position="163"/>
    </location>
</feature>
<keyword evidence="2" id="KW-0472">Membrane</keyword>
<feature type="compositionally biased region" description="Polar residues" evidence="1">
    <location>
        <begin position="168"/>
        <end position="179"/>
    </location>
</feature>
<comment type="caution">
    <text evidence="3">The sequence shown here is derived from an EMBL/GenBank/DDBJ whole genome shotgun (WGS) entry which is preliminary data.</text>
</comment>
<evidence type="ECO:0000313" key="4">
    <source>
        <dbReference type="Proteomes" id="UP000184267"/>
    </source>
</evidence>
<sequence>MVVLPRSSGAPGTDGQISSPRVATRTVVGMVLGILCLFTMVLTYQLMSCPCRRRKAKAAKHRTLYTSPSTHTPSKKPTHSFIDLKRLYQKGRGRFHPKPAPAVGEKQSLGTPGDTSSPRCATLRSLLLAATKPFRSVLHRNQKEQPPPSDDTSRPPNLRERRALRSLYLNTRAPSTPTTKRYPCNPPQTPTTTTRKRMAGLLHLNMGGSPDSPDTHSPFTPRSTKSRRLYEKLDDTAYSDWSNEESYRTERPISALISPWSPSEYEFPYPSLCSPGMTPATPPPLYPPPPAYIPEVPLRSPGGAAGSPRRHAEMTEVKRAAPLAEPVSPIVSTLTEEIVSDIVAWNALHQSPSEVETYPEHRVDGVFVIANEDSDDDATNRDSMSTVYTQESGTWEAFDE</sequence>
<dbReference type="EMBL" id="MNAD01000441">
    <property type="protein sequence ID" value="OJT12980.1"/>
    <property type="molecule type" value="Genomic_DNA"/>
</dbReference>
<gene>
    <name evidence="3" type="ORF">TRAPUB_10457</name>
</gene>
<keyword evidence="4" id="KW-1185">Reference proteome</keyword>
<organism evidence="3 4">
    <name type="scientific">Trametes pubescens</name>
    <name type="common">White-rot fungus</name>
    <dbReference type="NCBI Taxonomy" id="154538"/>
    <lineage>
        <taxon>Eukaryota</taxon>
        <taxon>Fungi</taxon>
        <taxon>Dikarya</taxon>
        <taxon>Basidiomycota</taxon>
        <taxon>Agaricomycotina</taxon>
        <taxon>Agaricomycetes</taxon>
        <taxon>Polyporales</taxon>
        <taxon>Polyporaceae</taxon>
        <taxon>Trametes</taxon>
    </lineage>
</organism>
<feature type="compositionally biased region" description="Polar residues" evidence="1">
    <location>
        <begin position="381"/>
        <end position="393"/>
    </location>
</feature>
<accession>A0A1M2VZM1</accession>
<proteinExistence type="predicted"/>
<evidence type="ECO:0000256" key="2">
    <source>
        <dbReference type="SAM" id="Phobius"/>
    </source>
</evidence>
<evidence type="ECO:0000313" key="3">
    <source>
        <dbReference type="EMBL" id="OJT12980.1"/>
    </source>
</evidence>
<dbReference type="AlphaFoldDB" id="A0A1M2VZM1"/>
<feature type="transmembrane region" description="Helical" evidence="2">
    <location>
        <begin position="27"/>
        <end position="47"/>
    </location>
</feature>
<keyword evidence="2" id="KW-1133">Transmembrane helix</keyword>
<feature type="region of interest" description="Disordered" evidence="1">
    <location>
        <begin position="92"/>
        <end position="119"/>
    </location>
</feature>
<feature type="region of interest" description="Disordered" evidence="1">
    <location>
        <begin position="137"/>
        <end position="231"/>
    </location>
</feature>
<protein>
    <submittedName>
        <fullName evidence="3">Uncharacterized protein</fullName>
    </submittedName>
</protein>
<evidence type="ECO:0000256" key="1">
    <source>
        <dbReference type="SAM" id="MobiDB-lite"/>
    </source>
</evidence>
<dbReference type="OrthoDB" id="2756215at2759"/>
<keyword evidence="2" id="KW-0812">Transmembrane</keyword>
<feature type="region of interest" description="Disordered" evidence="1">
    <location>
        <begin position="371"/>
        <end position="400"/>
    </location>
</feature>
<feature type="compositionally biased region" description="Polar residues" evidence="1">
    <location>
        <begin position="108"/>
        <end position="119"/>
    </location>
</feature>
<dbReference type="Proteomes" id="UP000184267">
    <property type="component" value="Unassembled WGS sequence"/>
</dbReference>